<dbReference type="InterPro" id="IPR000792">
    <property type="entry name" value="Tscrpt_reg_LuxR_C"/>
</dbReference>
<dbReference type="InterPro" id="IPR016032">
    <property type="entry name" value="Sig_transdc_resp-reg_C-effctor"/>
</dbReference>
<evidence type="ECO:0000313" key="2">
    <source>
        <dbReference type="EMBL" id="GGF22725.1"/>
    </source>
</evidence>
<dbReference type="RefSeq" id="WP_188488932.1">
    <property type="nucleotide sequence ID" value="NZ_BMCS01000001.1"/>
</dbReference>
<evidence type="ECO:0000313" key="3">
    <source>
        <dbReference type="Proteomes" id="UP000632454"/>
    </source>
</evidence>
<reference evidence="3" key="1">
    <citation type="journal article" date="2019" name="Int. J. Syst. Evol. Microbiol.">
        <title>The Global Catalogue of Microorganisms (GCM) 10K type strain sequencing project: providing services to taxonomists for standard genome sequencing and annotation.</title>
        <authorList>
            <consortium name="The Broad Institute Genomics Platform"/>
            <consortium name="The Broad Institute Genome Sequencing Center for Infectious Disease"/>
            <person name="Wu L."/>
            <person name="Ma J."/>
        </authorList>
    </citation>
    <scope>NUCLEOTIDE SEQUENCE [LARGE SCALE GENOMIC DNA]</scope>
    <source>
        <strain evidence="3">CCM 7855</strain>
    </source>
</reference>
<accession>A0ABQ1UNX9</accession>
<sequence length="86" mass="9528">MTTLLEPVTLPARPDLSAREVEVLRMWVLCDSKDEVGSRLFIAGTTVNTHISRIRAKYEVVGRAANTKATLLARALQDGYVDLDDL</sequence>
<comment type="caution">
    <text evidence="2">The sequence shown here is derived from an EMBL/GenBank/DDBJ whole genome shotgun (WGS) entry which is preliminary data.</text>
</comment>
<dbReference type="InterPro" id="IPR036388">
    <property type="entry name" value="WH-like_DNA-bd_sf"/>
</dbReference>
<dbReference type="PROSITE" id="PS50043">
    <property type="entry name" value="HTH_LUXR_2"/>
    <property type="match status" value="1"/>
</dbReference>
<keyword evidence="3" id="KW-1185">Reference proteome</keyword>
<organism evidence="2 3">
    <name type="scientific">Williamsia phyllosphaerae</name>
    <dbReference type="NCBI Taxonomy" id="885042"/>
    <lineage>
        <taxon>Bacteria</taxon>
        <taxon>Bacillati</taxon>
        <taxon>Actinomycetota</taxon>
        <taxon>Actinomycetes</taxon>
        <taxon>Mycobacteriales</taxon>
        <taxon>Nocardiaceae</taxon>
        <taxon>Williamsia</taxon>
    </lineage>
</organism>
<dbReference type="Pfam" id="PF00196">
    <property type="entry name" value="GerE"/>
    <property type="match status" value="1"/>
</dbReference>
<protein>
    <submittedName>
        <fullName evidence="2">LuxR family transcriptional regulator</fullName>
    </submittedName>
</protein>
<evidence type="ECO:0000259" key="1">
    <source>
        <dbReference type="PROSITE" id="PS50043"/>
    </source>
</evidence>
<proteinExistence type="predicted"/>
<dbReference type="SMART" id="SM00421">
    <property type="entry name" value="HTH_LUXR"/>
    <property type="match status" value="1"/>
</dbReference>
<feature type="domain" description="HTH luxR-type" evidence="1">
    <location>
        <begin position="9"/>
        <end position="79"/>
    </location>
</feature>
<dbReference type="EMBL" id="BMCS01000001">
    <property type="protein sequence ID" value="GGF22725.1"/>
    <property type="molecule type" value="Genomic_DNA"/>
</dbReference>
<dbReference type="Gene3D" id="1.10.10.10">
    <property type="entry name" value="Winged helix-like DNA-binding domain superfamily/Winged helix DNA-binding domain"/>
    <property type="match status" value="1"/>
</dbReference>
<dbReference type="SUPFAM" id="SSF46894">
    <property type="entry name" value="C-terminal effector domain of the bipartite response regulators"/>
    <property type="match status" value="1"/>
</dbReference>
<name>A0ABQ1UNX9_9NOCA</name>
<dbReference type="Proteomes" id="UP000632454">
    <property type="component" value="Unassembled WGS sequence"/>
</dbReference>
<gene>
    <name evidence="2" type="ORF">GCM10007298_18360</name>
</gene>